<accession>A0A7X5ZWP2</accession>
<feature type="DNA-binding region" description="H-T-H motif" evidence="4">
    <location>
        <begin position="36"/>
        <end position="55"/>
    </location>
</feature>
<keyword evidence="7" id="KW-1185">Reference proteome</keyword>
<dbReference type="Proteomes" id="UP000564677">
    <property type="component" value="Unassembled WGS sequence"/>
</dbReference>
<dbReference type="InterPro" id="IPR036271">
    <property type="entry name" value="Tet_transcr_reg_TetR-rel_C_sf"/>
</dbReference>
<dbReference type="AlphaFoldDB" id="A0A7X5ZWP2"/>
<dbReference type="EMBL" id="JAASQV010000003">
    <property type="protein sequence ID" value="NIJ66356.1"/>
    <property type="molecule type" value="Genomic_DNA"/>
</dbReference>
<proteinExistence type="predicted"/>
<keyword evidence="3" id="KW-0804">Transcription</keyword>
<sequence>MSTSESGKAYHHGDLRTAALEAGLRLLETRAADDLGLREIARTVGVSATALYRHFPDKKALMTALAGEGLRRLSEAQHEAADRAGGGKAGFAATGAAYVRFALANPALFRLIFANPDMDSSALTHEDSAMAFLRENARAAAAEHGGDPDVIAIHAWSCAHGLAMLMLDRQIPADDAIIDRVVGGRW</sequence>
<evidence type="ECO:0000256" key="1">
    <source>
        <dbReference type="ARBA" id="ARBA00023015"/>
    </source>
</evidence>
<evidence type="ECO:0000256" key="2">
    <source>
        <dbReference type="ARBA" id="ARBA00023125"/>
    </source>
</evidence>
<dbReference type="Pfam" id="PF13305">
    <property type="entry name" value="TetR_C_33"/>
    <property type="match status" value="1"/>
</dbReference>
<evidence type="ECO:0000256" key="3">
    <source>
        <dbReference type="ARBA" id="ARBA00023163"/>
    </source>
</evidence>
<dbReference type="InterPro" id="IPR025996">
    <property type="entry name" value="MT1864/Rv1816-like_C"/>
</dbReference>
<name>A0A7X5ZWP2_9SPHN</name>
<dbReference type="Pfam" id="PF00440">
    <property type="entry name" value="TetR_N"/>
    <property type="match status" value="1"/>
</dbReference>
<dbReference type="GO" id="GO:0003700">
    <property type="term" value="F:DNA-binding transcription factor activity"/>
    <property type="evidence" value="ECO:0007669"/>
    <property type="project" value="TreeGrafter"/>
</dbReference>
<protein>
    <submittedName>
        <fullName evidence="6">AcrR family transcriptional regulator</fullName>
    </submittedName>
</protein>
<dbReference type="PROSITE" id="PS50977">
    <property type="entry name" value="HTH_TETR_2"/>
    <property type="match status" value="1"/>
</dbReference>
<dbReference type="PRINTS" id="PR00455">
    <property type="entry name" value="HTHTETR"/>
</dbReference>
<dbReference type="PANTHER" id="PTHR30055:SF220">
    <property type="entry name" value="TETR-FAMILY REGULATORY PROTEIN"/>
    <property type="match status" value="1"/>
</dbReference>
<feature type="domain" description="HTH tetR-type" evidence="5">
    <location>
        <begin position="13"/>
        <end position="73"/>
    </location>
</feature>
<dbReference type="InterPro" id="IPR001647">
    <property type="entry name" value="HTH_TetR"/>
</dbReference>
<organism evidence="6 7">
    <name type="scientific">Sphingomonas leidyi</name>
    <dbReference type="NCBI Taxonomy" id="68569"/>
    <lineage>
        <taxon>Bacteria</taxon>
        <taxon>Pseudomonadati</taxon>
        <taxon>Pseudomonadota</taxon>
        <taxon>Alphaproteobacteria</taxon>
        <taxon>Sphingomonadales</taxon>
        <taxon>Sphingomonadaceae</taxon>
        <taxon>Sphingomonas</taxon>
    </lineage>
</organism>
<dbReference type="InterPro" id="IPR050109">
    <property type="entry name" value="HTH-type_TetR-like_transc_reg"/>
</dbReference>
<evidence type="ECO:0000259" key="5">
    <source>
        <dbReference type="PROSITE" id="PS50977"/>
    </source>
</evidence>
<dbReference type="Gene3D" id="1.10.357.10">
    <property type="entry name" value="Tetracycline Repressor, domain 2"/>
    <property type="match status" value="1"/>
</dbReference>
<dbReference type="SUPFAM" id="SSF48498">
    <property type="entry name" value="Tetracyclin repressor-like, C-terminal domain"/>
    <property type="match status" value="1"/>
</dbReference>
<evidence type="ECO:0000256" key="4">
    <source>
        <dbReference type="PROSITE-ProRule" id="PRU00335"/>
    </source>
</evidence>
<reference evidence="6 7" key="1">
    <citation type="submission" date="2020-03" db="EMBL/GenBank/DDBJ databases">
        <title>Genomic Encyclopedia of Type Strains, Phase IV (KMG-IV): sequencing the most valuable type-strain genomes for metagenomic binning, comparative biology and taxonomic classification.</title>
        <authorList>
            <person name="Goeker M."/>
        </authorList>
    </citation>
    <scope>NUCLEOTIDE SEQUENCE [LARGE SCALE GENOMIC DNA]</scope>
    <source>
        <strain evidence="6 7">DSM 4733</strain>
    </source>
</reference>
<keyword evidence="2 4" id="KW-0238">DNA-binding</keyword>
<dbReference type="GO" id="GO:0000976">
    <property type="term" value="F:transcription cis-regulatory region binding"/>
    <property type="evidence" value="ECO:0007669"/>
    <property type="project" value="TreeGrafter"/>
</dbReference>
<dbReference type="InterPro" id="IPR009057">
    <property type="entry name" value="Homeodomain-like_sf"/>
</dbReference>
<evidence type="ECO:0000313" key="6">
    <source>
        <dbReference type="EMBL" id="NIJ66356.1"/>
    </source>
</evidence>
<evidence type="ECO:0000313" key="7">
    <source>
        <dbReference type="Proteomes" id="UP000564677"/>
    </source>
</evidence>
<keyword evidence="1" id="KW-0805">Transcription regulation</keyword>
<dbReference type="PANTHER" id="PTHR30055">
    <property type="entry name" value="HTH-TYPE TRANSCRIPTIONAL REGULATOR RUTR"/>
    <property type="match status" value="1"/>
</dbReference>
<comment type="caution">
    <text evidence="6">The sequence shown here is derived from an EMBL/GenBank/DDBJ whole genome shotgun (WGS) entry which is preliminary data.</text>
</comment>
<gene>
    <name evidence="6" type="ORF">FHR20_003329</name>
</gene>
<dbReference type="SUPFAM" id="SSF46689">
    <property type="entry name" value="Homeodomain-like"/>
    <property type="match status" value="1"/>
</dbReference>